<proteinExistence type="predicted"/>
<keyword evidence="3" id="KW-1185">Reference proteome</keyword>
<sequence>MKVSETCYRLVEQGSRFHPLYGARLANHLPMVLIALDRIGVSPNRLEAFYDSYIPKLTLLLGDHNHYKPVDPTQYLGRSDLFLGFLQYFRGQVERAGTEKVLRSWVPVLLPGLAASAFHALIRLGYGIDAAIESEVCFALAYWAAEYQSLGDLGAQTDETMLEIAMRMFPITQHHSFLPGIIVDRLAEVSRLLALQNVNSQPRVISLEMIAHFSIEAFAQKDNFTLLHTVTACHAFRRVLPYVGDQVRGLRYLWQAILVAYLTTKVELEGERKRDVASSMTWSECFEQASLSSNDHVIKLTYTAWEEFQVYGFSPYRLVAGHQNNN</sequence>
<dbReference type="RefSeq" id="WP_215611010.1">
    <property type="nucleotide sequence ID" value="NZ_JADOES010000067.1"/>
</dbReference>
<dbReference type="Pfam" id="PF14027">
    <property type="entry name" value="Questin_oxidase"/>
    <property type="match status" value="1"/>
</dbReference>
<dbReference type="AlphaFoldDB" id="A0A947GSH3"/>
<dbReference type="Proteomes" id="UP000717364">
    <property type="component" value="Unassembled WGS sequence"/>
</dbReference>
<comment type="caution">
    <text evidence="2">The sequence shown here is derived from an EMBL/GenBank/DDBJ whole genome shotgun (WGS) entry which is preliminary data.</text>
</comment>
<keyword evidence="1" id="KW-0560">Oxidoreductase</keyword>
<organism evidence="2 3">
    <name type="scientific">Leptothoe spongobia TAU-MAC 1115</name>
    <dbReference type="NCBI Taxonomy" id="1967444"/>
    <lineage>
        <taxon>Bacteria</taxon>
        <taxon>Bacillati</taxon>
        <taxon>Cyanobacteriota</taxon>
        <taxon>Cyanophyceae</taxon>
        <taxon>Nodosilineales</taxon>
        <taxon>Cymatolegaceae</taxon>
        <taxon>Leptothoe</taxon>
        <taxon>Leptothoe spongobia</taxon>
    </lineage>
</organism>
<evidence type="ECO:0000313" key="2">
    <source>
        <dbReference type="EMBL" id="MBT9317951.1"/>
    </source>
</evidence>
<reference evidence="2" key="2">
    <citation type="journal article" date="2021" name="Mar. Drugs">
        <title>Genome Reduction and Secondary Metabolism of the Marine Sponge-Associated Cyanobacterium Leptothoe.</title>
        <authorList>
            <person name="Konstantinou D."/>
            <person name="Popin R.V."/>
            <person name="Fewer D.P."/>
            <person name="Sivonen K."/>
            <person name="Gkelis S."/>
        </authorList>
    </citation>
    <scope>NUCLEOTIDE SEQUENCE</scope>
    <source>
        <strain evidence="2">TAU-MAC 1115</strain>
    </source>
</reference>
<dbReference type="EMBL" id="JADOES010000067">
    <property type="protein sequence ID" value="MBT9317951.1"/>
    <property type="molecule type" value="Genomic_DNA"/>
</dbReference>
<protein>
    <submittedName>
        <fullName evidence="2">Questin oxidase family protein</fullName>
    </submittedName>
</protein>
<dbReference type="PANTHER" id="PTHR35870">
    <property type="entry name" value="PROTEIN, PUTATIVE (AFU_ORTHOLOGUE AFUA_5G03330)-RELATED"/>
    <property type="match status" value="1"/>
</dbReference>
<name>A0A947GSH3_9CYAN</name>
<gene>
    <name evidence="2" type="ORF">IXB50_21265</name>
</gene>
<evidence type="ECO:0000313" key="3">
    <source>
        <dbReference type="Proteomes" id="UP000717364"/>
    </source>
</evidence>
<dbReference type="PANTHER" id="PTHR35870:SF1">
    <property type="entry name" value="PROTEIN, PUTATIVE (AFU_ORTHOLOGUE AFUA_5G03330)-RELATED"/>
    <property type="match status" value="1"/>
</dbReference>
<dbReference type="GO" id="GO:0016491">
    <property type="term" value="F:oxidoreductase activity"/>
    <property type="evidence" value="ECO:0007669"/>
    <property type="project" value="UniProtKB-KW"/>
</dbReference>
<evidence type="ECO:0000256" key="1">
    <source>
        <dbReference type="ARBA" id="ARBA00023002"/>
    </source>
</evidence>
<reference evidence="2" key="1">
    <citation type="submission" date="2020-11" db="EMBL/GenBank/DDBJ databases">
        <authorList>
            <person name="Konstantinou D."/>
            <person name="Gkelis S."/>
            <person name="Popin R."/>
            <person name="Fewer D."/>
            <person name="Sivonen K."/>
        </authorList>
    </citation>
    <scope>NUCLEOTIDE SEQUENCE</scope>
    <source>
        <strain evidence="2">TAU-MAC 1115</strain>
    </source>
</reference>
<dbReference type="InterPro" id="IPR025337">
    <property type="entry name" value="Questin_oxidase-like"/>
</dbReference>
<accession>A0A947GSH3</accession>